<evidence type="ECO:0000313" key="3">
    <source>
        <dbReference type="Proteomes" id="UP000321154"/>
    </source>
</evidence>
<proteinExistence type="predicted"/>
<organism evidence="2 4">
    <name type="scientific">Frigoribacterium faeni</name>
    <dbReference type="NCBI Taxonomy" id="145483"/>
    <lineage>
        <taxon>Bacteria</taxon>
        <taxon>Bacillati</taxon>
        <taxon>Actinomycetota</taxon>
        <taxon>Actinomycetes</taxon>
        <taxon>Micrococcales</taxon>
        <taxon>Microbacteriaceae</taxon>
        <taxon>Frigoribacterium</taxon>
    </lineage>
</organism>
<name>A0A7W3PIX8_9MICO</name>
<dbReference type="Proteomes" id="UP000321154">
    <property type="component" value="Unassembled WGS sequence"/>
</dbReference>
<dbReference type="OrthoDB" id="5177758at2"/>
<gene>
    <name evidence="2" type="ORF">FB463_001398</name>
    <name evidence="1" type="ORF">FFA01_17620</name>
</gene>
<evidence type="ECO:0000313" key="1">
    <source>
        <dbReference type="EMBL" id="GEK83453.1"/>
    </source>
</evidence>
<keyword evidence="3" id="KW-1185">Reference proteome</keyword>
<reference evidence="1 3" key="1">
    <citation type="submission" date="2019-07" db="EMBL/GenBank/DDBJ databases">
        <title>Whole genome shotgun sequence of Frigoribacterium faeni NBRC 103066.</title>
        <authorList>
            <person name="Hosoyama A."/>
            <person name="Uohara A."/>
            <person name="Ohji S."/>
            <person name="Ichikawa N."/>
        </authorList>
    </citation>
    <scope>NUCLEOTIDE SEQUENCE [LARGE SCALE GENOMIC DNA]</scope>
    <source>
        <strain evidence="1 3">NBRC 103066</strain>
    </source>
</reference>
<dbReference type="RefSeq" id="WP_146855146.1">
    <property type="nucleotide sequence ID" value="NZ_BAAAHR010000002.1"/>
</dbReference>
<dbReference type="EMBL" id="JACGWW010000002">
    <property type="protein sequence ID" value="MBA8813149.1"/>
    <property type="molecule type" value="Genomic_DNA"/>
</dbReference>
<dbReference type="Proteomes" id="UP000522688">
    <property type="component" value="Unassembled WGS sequence"/>
</dbReference>
<sequence>MATWGYRVYTFKLVGGQDELSQEIEEHRERLHEVLTLVGQRTRVGKPYRGTTEAEVGDEEALQELPEDEYENTQPTLTVRGSAFDKDLSAIHANIALGEQGLHDYAINPAEGSDRVDVKSRSAETPRRTDFYFASAGFEGFLVTEVVGMKDPIPLLAKWIRHVSMRQRKQKLDAITSLYQTPDPEGTRVSKTKAHAAVPKTLSIRVERVADPELLKQILDDIQSMDTEYTELDEDNNETDKRLIVKVREKKVQRSIVDLLAGTGDGDSIIRQTLEELDMDAEGLRAAKIEPNKVKAHVRGNDGTTTLAPGKISDLFNYSFKAAGRPGDSPYYTTTLSKIDQLKKPSQIPLVTPEGSEMIEWVQREEEGWQVQETPNNE</sequence>
<evidence type="ECO:0000313" key="2">
    <source>
        <dbReference type="EMBL" id="MBA8813149.1"/>
    </source>
</evidence>
<dbReference type="AlphaFoldDB" id="A0A7W3PIX8"/>
<dbReference type="EMBL" id="BJUV01000015">
    <property type="protein sequence ID" value="GEK83453.1"/>
    <property type="molecule type" value="Genomic_DNA"/>
</dbReference>
<reference evidence="2 4" key="2">
    <citation type="submission" date="2020-07" db="EMBL/GenBank/DDBJ databases">
        <title>Sequencing the genomes of 1000 actinobacteria strains.</title>
        <authorList>
            <person name="Klenk H.-P."/>
        </authorList>
    </citation>
    <scope>NUCLEOTIDE SEQUENCE [LARGE SCALE GENOMIC DNA]</scope>
    <source>
        <strain evidence="2 4">DSM 10309</strain>
    </source>
</reference>
<evidence type="ECO:0000313" key="4">
    <source>
        <dbReference type="Proteomes" id="UP000522688"/>
    </source>
</evidence>
<comment type="caution">
    <text evidence="2">The sequence shown here is derived from an EMBL/GenBank/DDBJ whole genome shotgun (WGS) entry which is preliminary data.</text>
</comment>
<protein>
    <submittedName>
        <fullName evidence="2">Uncharacterized protein</fullName>
    </submittedName>
</protein>
<accession>A0A7W3PIX8</accession>